<dbReference type="Proteomes" id="UP000092462">
    <property type="component" value="Unassembled WGS sequence"/>
</dbReference>
<evidence type="ECO:0000256" key="1">
    <source>
        <dbReference type="SAM" id="MobiDB-lite"/>
    </source>
</evidence>
<dbReference type="EMBL" id="AJVK01010143">
    <property type="status" value="NOT_ANNOTATED_CDS"/>
    <property type="molecule type" value="Genomic_DNA"/>
</dbReference>
<proteinExistence type="predicted"/>
<feature type="compositionally biased region" description="Low complexity" evidence="1">
    <location>
        <begin position="111"/>
        <end position="244"/>
    </location>
</feature>
<dbReference type="InterPro" id="IPR036508">
    <property type="entry name" value="Chitin-bd_dom_sf"/>
</dbReference>
<evidence type="ECO:0000313" key="4">
    <source>
        <dbReference type="Proteomes" id="UP000092462"/>
    </source>
</evidence>
<feature type="chain" id="PRO_5043590406" description="Chitin-binding type-2 domain-containing protein" evidence="2">
    <location>
        <begin position="20"/>
        <end position="346"/>
    </location>
</feature>
<sequence length="346" mass="37668">MQCAVFSIFVLSFLKVAMGEMLRPLSDGQPGCLIRYEFGRYWPNNFDRHAYWECHVWGEAAVKYECPSNMSFQDIWQQCVPDADWQQTPYSEPPTKPGDTSHDQCEPLNCTSPPLTTTTPHMTEPSTTTPCQTEPATTPTTTTSCQTEPSTTTTTTPCPTEPSTTTTPCQTEPSTTTTPCQTEPSTTTTPCPTESSTTTTPCLTESSTTTPCPTEIPTTTTPCQTEPSTTSTATPCPTEPSLTPTIPPHHPEQTTTTTPPNPSGNCPGAQDGQYAPGPHSCAPPPCTWDQWQDEKLYPTRDPTKFYQCGPGVGNLYVMPCAPGTCFSFDVQGCVHVYDWKNPCTSQ</sequence>
<name>A0A1B0D0Y4_PHLPP</name>
<reference evidence="3" key="1">
    <citation type="submission" date="2022-08" db="UniProtKB">
        <authorList>
            <consortium name="EnsemblMetazoa"/>
        </authorList>
    </citation>
    <scope>IDENTIFICATION</scope>
    <source>
        <strain evidence="3">Israel</strain>
    </source>
</reference>
<feature type="region of interest" description="Disordered" evidence="1">
    <location>
        <begin position="86"/>
        <end position="278"/>
    </location>
</feature>
<evidence type="ECO:0000313" key="3">
    <source>
        <dbReference type="EnsemblMetazoa" id="PPAI001008-PA"/>
    </source>
</evidence>
<dbReference type="SUPFAM" id="SSF57625">
    <property type="entry name" value="Invertebrate chitin-binding proteins"/>
    <property type="match status" value="1"/>
</dbReference>
<organism evidence="3 4">
    <name type="scientific">Phlebotomus papatasi</name>
    <name type="common">Sandfly</name>
    <dbReference type="NCBI Taxonomy" id="29031"/>
    <lineage>
        <taxon>Eukaryota</taxon>
        <taxon>Metazoa</taxon>
        <taxon>Ecdysozoa</taxon>
        <taxon>Arthropoda</taxon>
        <taxon>Hexapoda</taxon>
        <taxon>Insecta</taxon>
        <taxon>Pterygota</taxon>
        <taxon>Neoptera</taxon>
        <taxon>Endopterygota</taxon>
        <taxon>Diptera</taxon>
        <taxon>Nematocera</taxon>
        <taxon>Psychodoidea</taxon>
        <taxon>Psychodidae</taxon>
        <taxon>Phlebotomus</taxon>
        <taxon>Phlebotomus</taxon>
    </lineage>
</organism>
<keyword evidence="4" id="KW-1185">Reference proteome</keyword>
<keyword evidence="2" id="KW-0732">Signal</keyword>
<evidence type="ECO:0000256" key="2">
    <source>
        <dbReference type="SAM" id="SignalP"/>
    </source>
</evidence>
<accession>A0A1B0D0Y4</accession>
<feature type="signal peptide" evidence="2">
    <location>
        <begin position="1"/>
        <end position="19"/>
    </location>
</feature>
<dbReference type="VEuPathDB" id="VectorBase:PPAI001008"/>
<evidence type="ECO:0008006" key="5">
    <source>
        <dbReference type="Google" id="ProtNLM"/>
    </source>
</evidence>
<protein>
    <recommendedName>
        <fullName evidence="5">Chitin-binding type-2 domain-containing protein</fullName>
    </recommendedName>
</protein>
<dbReference type="EnsemblMetazoa" id="PPAI001008-RA">
    <property type="protein sequence ID" value="PPAI001008-PA"/>
    <property type="gene ID" value="PPAI001008"/>
</dbReference>
<dbReference type="VEuPathDB" id="VectorBase:PPAPM1_004250"/>
<dbReference type="AlphaFoldDB" id="A0A1B0D0Y4"/>
<dbReference type="GO" id="GO:0008061">
    <property type="term" value="F:chitin binding"/>
    <property type="evidence" value="ECO:0007669"/>
    <property type="project" value="InterPro"/>
</dbReference>